<evidence type="ECO:0000313" key="6">
    <source>
        <dbReference type="Proteomes" id="UP000255177"/>
    </source>
</evidence>
<gene>
    <name evidence="5" type="primary">ygeR</name>
    <name evidence="5" type="ORF">CCOS864_04259</name>
</gene>
<dbReference type="PANTHER" id="PTHR21666:SF263">
    <property type="entry name" value="MUREIN HYDROLASE ACTIVATOR NLPD"/>
    <property type="match status" value="1"/>
</dbReference>
<dbReference type="PANTHER" id="PTHR21666">
    <property type="entry name" value="PEPTIDASE-RELATED"/>
    <property type="match status" value="1"/>
</dbReference>
<feature type="compositionally biased region" description="Low complexity" evidence="2">
    <location>
        <begin position="81"/>
        <end position="100"/>
    </location>
</feature>
<dbReference type="Pfam" id="PF01476">
    <property type="entry name" value="LysM"/>
    <property type="match status" value="1"/>
</dbReference>
<evidence type="ECO:0000313" key="5">
    <source>
        <dbReference type="EMBL" id="SUQ64792.1"/>
    </source>
</evidence>
<dbReference type="SMART" id="SM00257">
    <property type="entry name" value="LysM"/>
    <property type="match status" value="1"/>
</dbReference>
<feature type="region of interest" description="Disordered" evidence="2">
    <location>
        <begin position="81"/>
        <end position="101"/>
    </location>
</feature>
<dbReference type="CDD" id="cd12797">
    <property type="entry name" value="M23_peptidase"/>
    <property type="match status" value="1"/>
</dbReference>
<proteinExistence type="inferred from homology"/>
<evidence type="ECO:0000256" key="3">
    <source>
        <dbReference type="SAM" id="SignalP"/>
    </source>
</evidence>
<dbReference type="Pfam" id="PF01551">
    <property type="entry name" value="Peptidase_M23"/>
    <property type="match status" value="1"/>
</dbReference>
<feature type="domain" description="LysM" evidence="4">
    <location>
        <begin position="34"/>
        <end position="78"/>
    </location>
</feature>
<dbReference type="Gene3D" id="2.70.70.10">
    <property type="entry name" value="Glucose Permease (Domain IIA)"/>
    <property type="match status" value="1"/>
</dbReference>
<dbReference type="InterPro" id="IPR016047">
    <property type="entry name" value="M23ase_b-sheet_dom"/>
</dbReference>
<feature type="chain" id="PRO_5016995693" evidence="3">
    <location>
        <begin position="22"/>
        <end position="232"/>
    </location>
</feature>
<dbReference type="GO" id="GO:0032153">
    <property type="term" value="C:cell division site"/>
    <property type="evidence" value="ECO:0007669"/>
    <property type="project" value="TreeGrafter"/>
</dbReference>
<dbReference type="PROSITE" id="PS51257">
    <property type="entry name" value="PROKAR_LIPOPROTEIN"/>
    <property type="match status" value="1"/>
</dbReference>
<dbReference type="GO" id="GO:0004222">
    <property type="term" value="F:metalloendopeptidase activity"/>
    <property type="evidence" value="ECO:0007669"/>
    <property type="project" value="TreeGrafter"/>
</dbReference>
<evidence type="ECO:0000256" key="2">
    <source>
        <dbReference type="SAM" id="MobiDB-lite"/>
    </source>
</evidence>
<dbReference type="InterPro" id="IPR050570">
    <property type="entry name" value="Cell_wall_metabolism_enzyme"/>
</dbReference>
<keyword evidence="5" id="KW-0449">Lipoprotein</keyword>
<evidence type="ECO:0000256" key="1">
    <source>
        <dbReference type="ARBA" id="ARBA00038420"/>
    </source>
</evidence>
<dbReference type="AlphaFoldDB" id="A0A380T3G2"/>
<sequence>MFFRFVLIAVMLAMSACSSHSPSPGTSANKVVAGTYKVKRGDTLYSIASRHGWSFKELARYNGISAPYAVNVGQTIRFGGSKTTTRTTTTRSTSSASKARPVAPATKVTLRGWAWPLQGTVIRRYSSADKLNKGIRIAATPGQPVYASLGGKVAFATNIRGYGNLIILQHGTSHASVYGHNSKLLVKEGQTVSKGQKIAEAGDLDTDRVQLYFEIRQSGKPIDPLSVLPAAG</sequence>
<keyword evidence="3" id="KW-0732">Signal</keyword>
<dbReference type="EMBL" id="UIDD01000010">
    <property type="protein sequence ID" value="SUQ64792.1"/>
    <property type="molecule type" value="Genomic_DNA"/>
</dbReference>
<dbReference type="SUPFAM" id="SSF51261">
    <property type="entry name" value="Duplicated hybrid motif"/>
    <property type="match status" value="1"/>
</dbReference>
<feature type="signal peptide" evidence="3">
    <location>
        <begin position="1"/>
        <end position="21"/>
    </location>
</feature>
<dbReference type="InterPro" id="IPR036779">
    <property type="entry name" value="LysM_dom_sf"/>
</dbReference>
<keyword evidence="6" id="KW-1185">Reference proteome</keyword>
<dbReference type="Proteomes" id="UP000255177">
    <property type="component" value="Unassembled WGS sequence"/>
</dbReference>
<dbReference type="GO" id="GO:0009279">
    <property type="term" value="C:cell outer membrane"/>
    <property type="evidence" value="ECO:0007669"/>
    <property type="project" value="TreeGrafter"/>
</dbReference>
<dbReference type="CDD" id="cd00118">
    <property type="entry name" value="LysM"/>
    <property type="match status" value="1"/>
</dbReference>
<protein>
    <submittedName>
        <fullName evidence="5">Putative lipoprotein</fullName>
    </submittedName>
</protein>
<dbReference type="InterPro" id="IPR018392">
    <property type="entry name" value="LysM"/>
</dbReference>
<dbReference type="RefSeq" id="WP_115088294.1">
    <property type="nucleotide sequence ID" value="NZ_CBCSFG010000005.1"/>
</dbReference>
<comment type="similarity">
    <text evidence="1">Belongs to the E.coli NlpD/Haemophilus LppB family.</text>
</comment>
<evidence type="ECO:0000259" key="4">
    <source>
        <dbReference type="PROSITE" id="PS51782"/>
    </source>
</evidence>
<dbReference type="PROSITE" id="PS51782">
    <property type="entry name" value="LYSM"/>
    <property type="match status" value="1"/>
</dbReference>
<name>A0A380T3G2_9PSED</name>
<accession>A0A380T3G2</accession>
<reference evidence="6" key="1">
    <citation type="submission" date="2018-07" db="EMBL/GenBank/DDBJ databases">
        <authorList>
            <person name="Blom J."/>
        </authorList>
    </citation>
    <scope>NUCLEOTIDE SEQUENCE [LARGE SCALE GENOMIC DNA]</scope>
    <source>
        <strain evidence="6">CCOS 864</strain>
    </source>
</reference>
<organism evidence="5 6">
    <name type="scientific">Pseudomonas wadenswilerensis</name>
    <dbReference type="NCBI Taxonomy" id="1785161"/>
    <lineage>
        <taxon>Bacteria</taxon>
        <taxon>Pseudomonadati</taxon>
        <taxon>Pseudomonadota</taxon>
        <taxon>Gammaproteobacteria</taxon>
        <taxon>Pseudomonadales</taxon>
        <taxon>Pseudomonadaceae</taxon>
        <taxon>Pseudomonas</taxon>
    </lineage>
</organism>
<dbReference type="InterPro" id="IPR011055">
    <property type="entry name" value="Dup_hybrid_motif"/>
</dbReference>
<dbReference type="Gene3D" id="3.10.350.10">
    <property type="entry name" value="LysM domain"/>
    <property type="match status" value="1"/>
</dbReference>